<gene>
    <name evidence="2" type="ORF">PLANPX_5277</name>
</gene>
<dbReference type="PANTHER" id="PTHR33877">
    <property type="entry name" value="SLL1193 PROTEIN"/>
    <property type="match status" value="1"/>
</dbReference>
<keyword evidence="3" id="KW-1185">Reference proteome</keyword>
<evidence type="ECO:0000259" key="1">
    <source>
        <dbReference type="SMART" id="SM00507"/>
    </source>
</evidence>
<dbReference type="CDD" id="cd00085">
    <property type="entry name" value="HNHc"/>
    <property type="match status" value="1"/>
</dbReference>
<organism evidence="2 3">
    <name type="scientific">Lacipirellula parvula</name>
    <dbReference type="NCBI Taxonomy" id="2650471"/>
    <lineage>
        <taxon>Bacteria</taxon>
        <taxon>Pseudomonadati</taxon>
        <taxon>Planctomycetota</taxon>
        <taxon>Planctomycetia</taxon>
        <taxon>Pirellulales</taxon>
        <taxon>Lacipirellulaceae</taxon>
        <taxon>Lacipirellula</taxon>
    </lineage>
</organism>
<dbReference type="PANTHER" id="PTHR33877:SF2">
    <property type="entry name" value="OS07G0170200 PROTEIN"/>
    <property type="match status" value="1"/>
</dbReference>
<dbReference type="InterPro" id="IPR052892">
    <property type="entry name" value="NA-targeting_endonuclease"/>
</dbReference>
<sequence length="196" mass="22797">MNTLQRPVLVLNRNWQPVHVATVARALVLLWKEAARVVDAADYQTFTWGDWSQLRPRDDERCMNGVNVRFRVPEVITLNEFDRLPRRTVAFSRRNIYKRDHFQCQYCGVTPGSEELTIDHVIPRANGGVSSWTNCVLACVDCNSRKADRTPQQARMNLKRVPVSPEWRPAYGDHRVRLESWSKFVSEAYWNVPLKS</sequence>
<keyword evidence="2" id="KW-0540">Nuclease</keyword>
<dbReference type="AlphaFoldDB" id="A0A5K7XGZ8"/>
<feature type="domain" description="HNH nuclease" evidence="1">
    <location>
        <begin position="91"/>
        <end position="144"/>
    </location>
</feature>
<proteinExistence type="predicted"/>
<protein>
    <submittedName>
        <fullName evidence="2">HNH endonuclease family protein</fullName>
    </submittedName>
</protein>
<dbReference type="Pfam" id="PF14279">
    <property type="entry name" value="HNH_5"/>
    <property type="match status" value="1"/>
</dbReference>
<dbReference type="InterPro" id="IPR029471">
    <property type="entry name" value="HNH_5"/>
</dbReference>
<evidence type="ECO:0000313" key="2">
    <source>
        <dbReference type="EMBL" id="BBO35665.1"/>
    </source>
</evidence>
<keyword evidence="2" id="KW-0255">Endonuclease</keyword>
<evidence type="ECO:0000313" key="3">
    <source>
        <dbReference type="Proteomes" id="UP000326837"/>
    </source>
</evidence>
<dbReference type="Gene3D" id="1.10.30.50">
    <property type="match status" value="1"/>
</dbReference>
<dbReference type="EMBL" id="AP021861">
    <property type="protein sequence ID" value="BBO35665.1"/>
    <property type="molecule type" value="Genomic_DNA"/>
</dbReference>
<name>A0A5K7XGZ8_9BACT</name>
<dbReference type="SMART" id="SM00507">
    <property type="entry name" value="HNHc"/>
    <property type="match status" value="1"/>
</dbReference>
<keyword evidence="2" id="KW-0378">Hydrolase</keyword>
<accession>A0A5K7XGZ8</accession>
<reference evidence="3" key="1">
    <citation type="submission" date="2019-10" db="EMBL/GenBank/DDBJ databases">
        <title>Lacipirellula parvula gen. nov., sp. nov., representing a lineage of planctomycetes widespread in freshwater anoxic habitats, and description of the family Lacipirellulaceae.</title>
        <authorList>
            <person name="Dedysh S.N."/>
            <person name="Kulichevskaya I.S."/>
            <person name="Beletsky A.V."/>
            <person name="Rakitin A.L."/>
            <person name="Mardanov A.V."/>
            <person name="Ivanova A.A."/>
            <person name="Saltykova V.X."/>
            <person name="Rijpstra W.I.C."/>
            <person name="Sinninghe Damste J.S."/>
            <person name="Ravin N.V."/>
        </authorList>
    </citation>
    <scope>NUCLEOTIDE SEQUENCE [LARGE SCALE GENOMIC DNA]</scope>
    <source>
        <strain evidence="3">PX69</strain>
    </source>
</reference>
<dbReference type="KEGG" id="lpav:PLANPX_5277"/>
<dbReference type="GO" id="GO:0004519">
    <property type="term" value="F:endonuclease activity"/>
    <property type="evidence" value="ECO:0007669"/>
    <property type="project" value="UniProtKB-KW"/>
</dbReference>
<dbReference type="InterPro" id="IPR003615">
    <property type="entry name" value="HNH_nuc"/>
</dbReference>
<dbReference type="Proteomes" id="UP000326837">
    <property type="component" value="Chromosome"/>
</dbReference>
<dbReference type="RefSeq" id="WP_152100997.1">
    <property type="nucleotide sequence ID" value="NZ_AP021861.1"/>
</dbReference>